<name>A0A6J4TW64_9ACTN</name>
<proteinExistence type="predicted"/>
<reference evidence="2" key="1">
    <citation type="submission" date="2020-02" db="EMBL/GenBank/DDBJ databases">
        <authorList>
            <person name="Meier V. D."/>
        </authorList>
    </citation>
    <scope>NUCLEOTIDE SEQUENCE</scope>
    <source>
        <strain evidence="2">AVDCRST_MAG67</strain>
    </source>
</reference>
<feature type="region of interest" description="Disordered" evidence="1">
    <location>
        <begin position="34"/>
        <end position="56"/>
    </location>
</feature>
<gene>
    <name evidence="2" type="ORF">AVDCRST_MAG67-4500</name>
</gene>
<evidence type="ECO:0000313" key="2">
    <source>
        <dbReference type="EMBL" id="CAA9533101.1"/>
    </source>
</evidence>
<accession>A0A6J4TW64</accession>
<evidence type="ECO:0000256" key="1">
    <source>
        <dbReference type="SAM" id="MobiDB-lite"/>
    </source>
</evidence>
<dbReference type="EMBL" id="CADCVQ010000176">
    <property type="protein sequence ID" value="CAA9533101.1"/>
    <property type="molecule type" value="Genomic_DNA"/>
</dbReference>
<sequence length="56" mass="6137">ARRPACRFGRRRAVACRRGTGAARAADIRQRLRAARGVAERARPAARDDSPHGVSR</sequence>
<feature type="non-terminal residue" evidence="2">
    <location>
        <position position="56"/>
    </location>
</feature>
<protein>
    <submittedName>
        <fullName evidence="2">Uncharacterized protein</fullName>
    </submittedName>
</protein>
<dbReference type="AlphaFoldDB" id="A0A6J4TW64"/>
<feature type="non-terminal residue" evidence="2">
    <location>
        <position position="1"/>
    </location>
</feature>
<organism evidence="2">
    <name type="scientific">uncultured Solirubrobacteraceae bacterium</name>
    <dbReference type="NCBI Taxonomy" id="1162706"/>
    <lineage>
        <taxon>Bacteria</taxon>
        <taxon>Bacillati</taxon>
        <taxon>Actinomycetota</taxon>
        <taxon>Thermoleophilia</taxon>
        <taxon>Solirubrobacterales</taxon>
        <taxon>Solirubrobacteraceae</taxon>
        <taxon>environmental samples</taxon>
    </lineage>
</organism>
<feature type="compositionally biased region" description="Basic and acidic residues" evidence="1">
    <location>
        <begin position="38"/>
        <end position="56"/>
    </location>
</feature>